<protein>
    <submittedName>
        <fullName evidence="2">Uncharacterized protein</fullName>
    </submittedName>
</protein>
<keyword evidence="1" id="KW-0472">Membrane</keyword>
<dbReference type="AlphaFoldDB" id="A0A8T1ZXF6"/>
<sequence length="136" mass="14716">MASCDSTGSHVLRCTIGRVGQLLEGVDDLLVSICDFGTLVWLMLELAGVVISRLGLILMSTSGREYEPVKVYIEGMIDLSPSPTFEDVASRLTSYADRLSSYSPGKEVSLHLAFYTNYPGRGRGNSFGKSGRSRGT</sequence>
<accession>A0A8T1ZXF6</accession>
<dbReference type="EMBL" id="JAEFBJ010000010">
    <property type="protein sequence ID" value="KAG7564166.1"/>
    <property type="molecule type" value="Genomic_DNA"/>
</dbReference>
<evidence type="ECO:0000313" key="3">
    <source>
        <dbReference type="Proteomes" id="UP000694251"/>
    </source>
</evidence>
<organism evidence="2 3">
    <name type="scientific">Arabidopsis suecica</name>
    <name type="common">Swedish thale-cress</name>
    <name type="synonym">Cardaminopsis suecica</name>
    <dbReference type="NCBI Taxonomy" id="45249"/>
    <lineage>
        <taxon>Eukaryota</taxon>
        <taxon>Viridiplantae</taxon>
        <taxon>Streptophyta</taxon>
        <taxon>Embryophyta</taxon>
        <taxon>Tracheophyta</taxon>
        <taxon>Spermatophyta</taxon>
        <taxon>Magnoliopsida</taxon>
        <taxon>eudicotyledons</taxon>
        <taxon>Gunneridae</taxon>
        <taxon>Pentapetalae</taxon>
        <taxon>rosids</taxon>
        <taxon>malvids</taxon>
        <taxon>Brassicales</taxon>
        <taxon>Brassicaceae</taxon>
        <taxon>Camelineae</taxon>
        <taxon>Arabidopsis</taxon>
    </lineage>
</organism>
<keyword evidence="1" id="KW-1133">Transmembrane helix</keyword>
<feature type="transmembrane region" description="Helical" evidence="1">
    <location>
        <begin position="29"/>
        <end position="51"/>
    </location>
</feature>
<dbReference type="Proteomes" id="UP000694251">
    <property type="component" value="Chromosome 10"/>
</dbReference>
<proteinExistence type="predicted"/>
<keyword evidence="1" id="KW-0812">Transmembrane</keyword>
<gene>
    <name evidence="2" type="ORF">ISN44_As10g009320</name>
</gene>
<comment type="caution">
    <text evidence="2">The sequence shown here is derived from an EMBL/GenBank/DDBJ whole genome shotgun (WGS) entry which is preliminary data.</text>
</comment>
<evidence type="ECO:0000313" key="2">
    <source>
        <dbReference type="EMBL" id="KAG7564166.1"/>
    </source>
</evidence>
<reference evidence="2 3" key="1">
    <citation type="submission" date="2020-12" db="EMBL/GenBank/DDBJ databases">
        <title>Concerted genomic and epigenomic changes stabilize Arabidopsis allopolyploids.</title>
        <authorList>
            <person name="Chen Z."/>
        </authorList>
    </citation>
    <scope>NUCLEOTIDE SEQUENCE [LARGE SCALE GENOMIC DNA]</scope>
    <source>
        <strain evidence="2">As9502</strain>
        <tissue evidence="2">Leaf</tissue>
    </source>
</reference>
<name>A0A8T1ZXF6_ARASU</name>
<keyword evidence="3" id="KW-1185">Reference proteome</keyword>
<evidence type="ECO:0000256" key="1">
    <source>
        <dbReference type="SAM" id="Phobius"/>
    </source>
</evidence>